<dbReference type="InterPro" id="IPR036770">
    <property type="entry name" value="Ankyrin_rpt-contain_sf"/>
</dbReference>
<feature type="region of interest" description="Disordered" evidence="6">
    <location>
        <begin position="404"/>
        <end position="423"/>
    </location>
</feature>
<evidence type="ECO:0000256" key="1">
    <source>
        <dbReference type="ARBA" id="ARBA00001946"/>
    </source>
</evidence>
<evidence type="ECO:0000256" key="3">
    <source>
        <dbReference type="ARBA" id="ARBA00022737"/>
    </source>
</evidence>
<dbReference type="PRINTS" id="PR00449">
    <property type="entry name" value="RASTRNSFRMNG"/>
</dbReference>
<feature type="region of interest" description="Disordered" evidence="6">
    <location>
        <begin position="347"/>
        <end position="383"/>
    </location>
</feature>
<dbReference type="SUPFAM" id="SSF48403">
    <property type="entry name" value="Ankyrin repeat"/>
    <property type="match status" value="2"/>
</dbReference>
<dbReference type="PROSITE" id="PS51450">
    <property type="entry name" value="LRR"/>
    <property type="match status" value="3"/>
</dbReference>
<dbReference type="EnsemblMetazoa" id="XM_019994842.1">
    <property type="protein sequence ID" value="XP_019850401.1"/>
    <property type="gene ID" value="LOC109581066"/>
</dbReference>
<dbReference type="KEGG" id="aqu:109581066"/>
<dbReference type="Gene3D" id="3.30.70.1390">
    <property type="entry name" value="ROC domain from the Parkinson's disease-associated leucine-rich repeat kinase 2"/>
    <property type="match status" value="1"/>
</dbReference>
<keyword evidence="3" id="KW-0677">Repeat</keyword>
<protein>
    <recommendedName>
        <fullName evidence="7">Roc domain-containing protein</fullName>
    </recommendedName>
</protein>
<comment type="cofactor">
    <cofactor evidence="1">
        <name>Mg(2+)</name>
        <dbReference type="ChEBI" id="CHEBI:18420"/>
    </cofactor>
</comment>
<dbReference type="InterPro" id="IPR032675">
    <property type="entry name" value="LRR_dom_sf"/>
</dbReference>
<evidence type="ECO:0000256" key="2">
    <source>
        <dbReference type="ARBA" id="ARBA00022614"/>
    </source>
</evidence>
<dbReference type="Pfam" id="PF08477">
    <property type="entry name" value="Roc"/>
    <property type="match status" value="1"/>
</dbReference>
<dbReference type="GO" id="GO:0000166">
    <property type="term" value="F:nucleotide binding"/>
    <property type="evidence" value="ECO:0007669"/>
    <property type="project" value="UniProtKB-KW"/>
</dbReference>
<dbReference type="PROSITE" id="PS51424">
    <property type="entry name" value="ROC"/>
    <property type="match status" value="1"/>
</dbReference>
<proteinExistence type="predicted"/>
<dbReference type="Proteomes" id="UP000007879">
    <property type="component" value="Unassembled WGS sequence"/>
</dbReference>
<keyword evidence="5" id="KW-0040">ANK repeat</keyword>
<feature type="region of interest" description="Disordered" evidence="6">
    <location>
        <begin position="289"/>
        <end position="313"/>
    </location>
</feature>
<reference evidence="8" key="2">
    <citation type="submission" date="2024-06" db="UniProtKB">
        <authorList>
            <consortium name="EnsemblMetazoa"/>
        </authorList>
    </citation>
    <scope>IDENTIFICATION</scope>
</reference>
<dbReference type="InterPro" id="IPR003591">
    <property type="entry name" value="Leu-rich_rpt_typical-subtyp"/>
</dbReference>
<dbReference type="GeneID" id="109581066"/>
<keyword evidence="2" id="KW-0433">Leucine-rich repeat</keyword>
<feature type="compositionally biased region" description="Gly residues" evidence="6">
    <location>
        <begin position="405"/>
        <end position="414"/>
    </location>
</feature>
<dbReference type="Gene3D" id="3.80.10.10">
    <property type="entry name" value="Ribonuclease Inhibitor"/>
    <property type="match status" value="3"/>
</dbReference>
<dbReference type="InterPro" id="IPR002110">
    <property type="entry name" value="Ankyrin_rpt"/>
</dbReference>
<feature type="compositionally biased region" description="Low complexity" evidence="6">
    <location>
        <begin position="301"/>
        <end position="312"/>
    </location>
</feature>
<dbReference type="SUPFAM" id="SSF52058">
    <property type="entry name" value="L domain-like"/>
    <property type="match status" value="1"/>
</dbReference>
<feature type="repeat" description="ANK" evidence="5">
    <location>
        <begin position="52"/>
        <end position="84"/>
    </location>
</feature>
<dbReference type="GO" id="GO:0009966">
    <property type="term" value="P:regulation of signal transduction"/>
    <property type="evidence" value="ECO:0007669"/>
    <property type="project" value="UniProtKB-ARBA"/>
</dbReference>
<dbReference type="SMART" id="SM00369">
    <property type="entry name" value="LRR_TYP"/>
    <property type="match status" value="6"/>
</dbReference>
<dbReference type="SUPFAM" id="SSF52540">
    <property type="entry name" value="P-loop containing nucleoside triphosphate hydrolases"/>
    <property type="match status" value="1"/>
</dbReference>
<dbReference type="PANTHER" id="PTHR24366">
    <property type="entry name" value="IG(IMMUNOGLOBULIN) AND LRR(LEUCINE RICH REPEAT) DOMAINS"/>
    <property type="match status" value="1"/>
</dbReference>
<sequence>MSEKNKRLKFGNSRIQFGNIINVAVEQGDADGLELILSQDGAKDHIDCKNKHGRTPLVVATKQGNLKCIKLLLSHGCDLHATMTNVKQGKELHVWEIAAQRGFRKIAEYLNGCLDDLTKYNYHRAMMEADVLEICQNPNLTEADLKEFDKHIKILNTLSTFDINGDEMSESLLIVATKADNKLIVERLLEVYNVTPYSNDLKTGESALHIACKKSSDLRFYITQKCQDLIFSVDTNGENPLHVACHMNDLRYVTWLFQRVLEKIENETLPSSSSFLSLQLDQLERPKFQSMSSHPPFHLMNSDSATSSSNNSLAHRQLPLFEEAEEYEEQSPVQHPLNVMLRDTKSKSEPDLLDSGLTDSGASGPSDGPQEEEEGEDRPLTLIMRTKASRRSVKVISKEGQGIELIGGGGGGGKGGREGGSDSFSSIQSLKTHQVSLEELEASTYSLSDNPLIASSPPLEDVTVASVSEYSDSTMDTIRNDITSGYESYTTVDSRRHDQAVLPRKKIPIAKGRKRINSEELPSSPHRTLSNFENSSNSDVSTLLDSTGELLKSLTFSHGPSPFTFDTILSVHMRLFSVSANGSSVLHITARNGHVDLLLLITQVAKYLENNPDGADVTVLIRKTSSICTPLEEAIDKNESNCLRILMKFASETSVFENIYNDSSLLQRAVKVESLDCLKVLCDYGLWRDAKESLVTITKKLPIDSMFGRYLMFYHIQLTLSMLCSRVKRNGSLTIDNGVLRWNDLELEDINLLWLTDAPVAISTVSHAFKTMSISQPLQQNKEFFQKLGLACSEYFNSYMWQPQAHPTAWALLPITEIDLSSNRLEGVLPEIFQIKTLTVLNLSHNRLVALPSNFNIQSPIYTCQSLEKLNVSHNCLVTLPEDLFYAVGNSLEELNARNNSLESLPPGLWVCTKLSNVNLSHNKLTQLHYFSDSKYFFDQAYSRTLINSMQLDQGALLNSGKMNEEDFMGVMNYATRLNIFYHTLSHLLPATFESGSAPHYLQQVIDIHWLRTKLNSSQSCSLEYFEVSLPPDESLAITHLDLSYNSFSELPKDLPCIAPHLEKLDLRGNSIKNLDIVRDMPSEIASINLSSNKISSVHYQHKAHVCMNPVKLLDGCVLDPKESRFCRHKSHCILDKLTNLVLHDNSIEFFNCIPQGDSIGGGSTSASLQSFDKEECQAYFPHLSVLSLEHNSLLCVPNGIQYLTQLSSLSLSHNSLITYLPTVMGLMNPQVLLILKLDGVSPKNIDPKLLNKPGARAIITYLKSMYHKSQPYHRIKLMLIGDSNVGKTSLLLNLTKKGKVSRFKEVEKGLNKLPLSTVGVDLGDWEYSPQSLRLKPVTFMTWDFGGQIEYYATHQCFLTQRSLYIIVWNAKERERGLERIRPWLDNIGSRIPNAPVIVVATHLDSLPSQRRSEIVKRLQTEFNRKYLTPSASHGACSHIYSKCFFVSCSDGTQISQLRDELYEFALSIKPTNSGFRQVGDGESLLRQPVPECYIKLQDIVRSATKRYLQEKLPPILTTKEFRKIASEGNFPGKLDELEQATAFL</sequence>
<name>A0AAN0J102_AMPQE</name>
<dbReference type="InterPro" id="IPR027417">
    <property type="entry name" value="P-loop_NTPase"/>
</dbReference>
<evidence type="ECO:0000313" key="9">
    <source>
        <dbReference type="Proteomes" id="UP000007879"/>
    </source>
</evidence>
<dbReference type="SMART" id="SM00364">
    <property type="entry name" value="LRR_BAC"/>
    <property type="match status" value="4"/>
</dbReference>
<dbReference type="PROSITE" id="PS50297">
    <property type="entry name" value="ANK_REP_REGION"/>
    <property type="match status" value="1"/>
</dbReference>
<dbReference type="Gene3D" id="3.40.50.300">
    <property type="entry name" value="P-loop containing nucleotide triphosphate hydrolases"/>
    <property type="match status" value="1"/>
</dbReference>
<evidence type="ECO:0000256" key="4">
    <source>
        <dbReference type="ARBA" id="ARBA00022741"/>
    </source>
</evidence>
<dbReference type="Pfam" id="PF12796">
    <property type="entry name" value="Ank_2"/>
    <property type="match status" value="2"/>
</dbReference>
<keyword evidence="4" id="KW-0547">Nucleotide-binding</keyword>
<evidence type="ECO:0000313" key="8">
    <source>
        <dbReference type="EnsemblMetazoa" id="XP_019850401.1"/>
    </source>
</evidence>
<dbReference type="InterPro" id="IPR001611">
    <property type="entry name" value="Leu-rich_rpt"/>
</dbReference>
<keyword evidence="9" id="KW-1185">Reference proteome</keyword>
<reference evidence="9" key="1">
    <citation type="journal article" date="2010" name="Nature">
        <title>The Amphimedon queenslandica genome and the evolution of animal complexity.</title>
        <authorList>
            <person name="Srivastava M."/>
            <person name="Simakov O."/>
            <person name="Chapman J."/>
            <person name="Fahey B."/>
            <person name="Gauthier M.E."/>
            <person name="Mitros T."/>
            <person name="Richards G.S."/>
            <person name="Conaco C."/>
            <person name="Dacre M."/>
            <person name="Hellsten U."/>
            <person name="Larroux C."/>
            <person name="Putnam N.H."/>
            <person name="Stanke M."/>
            <person name="Adamska M."/>
            <person name="Darling A."/>
            <person name="Degnan S.M."/>
            <person name="Oakley T.H."/>
            <person name="Plachetzki D.C."/>
            <person name="Zhai Y."/>
            <person name="Adamski M."/>
            <person name="Calcino A."/>
            <person name="Cummins S.F."/>
            <person name="Goodstein D.M."/>
            <person name="Harris C."/>
            <person name="Jackson D.J."/>
            <person name="Leys S.P."/>
            <person name="Shu S."/>
            <person name="Woodcroft B.J."/>
            <person name="Vervoort M."/>
            <person name="Kosik K.S."/>
            <person name="Manning G."/>
            <person name="Degnan B.M."/>
            <person name="Rokhsar D.S."/>
        </authorList>
    </citation>
    <scope>NUCLEOTIDE SEQUENCE [LARGE SCALE GENOMIC DNA]</scope>
</reference>
<feature type="domain" description="Roc" evidence="7">
    <location>
        <begin position="1269"/>
        <end position="1469"/>
    </location>
</feature>
<dbReference type="RefSeq" id="XP_019850401.1">
    <property type="nucleotide sequence ID" value="XM_019994842.1"/>
</dbReference>
<evidence type="ECO:0000256" key="5">
    <source>
        <dbReference type="PROSITE-ProRule" id="PRU00023"/>
    </source>
</evidence>
<dbReference type="SMART" id="SM00248">
    <property type="entry name" value="ANK"/>
    <property type="match status" value="6"/>
</dbReference>
<organism evidence="8 9">
    <name type="scientific">Amphimedon queenslandica</name>
    <name type="common">Sponge</name>
    <dbReference type="NCBI Taxonomy" id="400682"/>
    <lineage>
        <taxon>Eukaryota</taxon>
        <taxon>Metazoa</taxon>
        <taxon>Porifera</taxon>
        <taxon>Demospongiae</taxon>
        <taxon>Heteroscleromorpha</taxon>
        <taxon>Haplosclerida</taxon>
        <taxon>Niphatidae</taxon>
        <taxon>Amphimedon</taxon>
    </lineage>
</organism>
<dbReference type="Pfam" id="PF13855">
    <property type="entry name" value="LRR_8"/>
    <property type="match status" value="1"/>
</dbReference>
<dbReference type="InterPro" id="IPR020859">
    <property type="entry name" value="ROC"/>
</dbReference>
<evidence type="ECO:0000256" key="6">
    <source>
        <dbReference type="SAM" id="MobiDB-lite"/>
    </source>
</evidence>
<dbReference type="PROSITE" id="PS50088">
    <property type="entry name" value="ANK_REPEAT"/>
    <property type="match status" value="1"/>
</dbReference>
<dbReference type="Gene3D" id="1.25.40.20">
    <property type="entry name" value="Ankyrin repeat-containing domain"/>
    <property type="match status" value="3"/>
</dbReference>
<evidence type="ECO:0000259" key="7">
    <source>
        <dbReference type="PROSITE" id="PS51424"/>
    </source>
</evidence>
<accession>A0AAN0J102</accession>